<gene>
    <name evidence="6" type="primary">sigI</name>
    <name evidence="8" type="ORF">SAMN05877842_103177</name>
</gene>
<keyword evidence="9" id="KW-1185">Reference proteome</keyword>
<dbReference type="GO" id="GO:0003677">
    <property type="term" value="F:DNA binding"/>
    <property type="evidence" value="ECO:0007669"/>
    <property type="project" value="UniProtKB-UniRule"/>
</dbReference>
<feature type="short sequence motif" description="Polymerase core binding" evidence="6">
    <location>
        <begin position="59"/>
        <end position="72"/>
    </location>
</feature>
<evidence type="ECO:0000256" key="5">
    <source>
        <dbReference type="ARBA" id="ARBA00023163"/>
    </source>
</evidence>
<dbReference type="RefSeq" id="WP_097148816.1">
    <property type="nucleotide sequence ID" value="NZ_OBQC01000003.1"/>
</dbReference>
<dbReference type="InterPro" id="IPR014244">
    <property type="entry name" value="RNA_pol_sigma-I"/>
</dbReference>
<dbReference type="GO" id="GO:0005737">
    <property type="term" value="C:cytoplasm"/>
    <property type="evidence" value="ECO:0007669"/>
    <property type="project" value="UniProtKB-SubCell"/>
</dbReference>
<evidence type="ECO:0000256" key="1">
    <source>
        <dbReference type="ARBA" id="ARBA00022490"/>
    </source>
</evidence>
<evidence type="ECO:0000259" key="7">
    <source>
        <dbReference type="Pfam" id="PF04542"/>
    </source>
</evidence>
<dbReference type="GO" id="GO:0016987">
    <property type="term" value="F:sigma factor activity"/>
    <property type="evidence" value="ECO:0007669"/>
    <property type="project" value="UniProtKB-UniRule"/>
</dbReference>
<dbReference type="EMBL" id="OBQC01000003">
    <property type="protein sequence ID" value="SOC37386.1"/>
    <property type="molecule type" value="Genomic_DNA"/>
</dbReference>
<dbReference type="NCBIfam" id="TIGR02937">
    <property type="entry name" value="sigma70-ECF"/>
    <property type="match status" value="1"/>
</dbReference>
<keyword evidence="2 6" id="KW-0805">Transcription regulation</keyword>
<proteinExistence type="inferred from homology"/>
<comment type="subcellular location">
    <subcellularLocation>
        <location evidence="6">Cytoplasm</location>
    </subcellularLocation>
</comment>
<protein>
    <recommendedName>
        <fullName evidence="6">RNA polymerase sigma factor SigI</fullName>
    </recommendedName>
</protein>
<dbReference type="AlphaFoldDB" id="A0A285U9Z5"/>
<evidence type="ECO:0000256" key="3">
    <source>
        <dbReference type="ARBA" id="ARBA00023082"/>
    </source>
</evidence>
<organism evidence="8 9">
    <name type="scientific">Ureibacillus acetophenoni</name>
    <dbReference type="NCBI Taxonomy" id="614649"/>
    <lineage>
        <taxon>Bacteria</taxon>
        <taxon>Bacillati</taxon>
        <taxon>Bacillota</taxon>
        <taxon>Bacilli</taxon>
        <taxon>Bacillales</taxon>
        <taxon>Caryophanaceae</taxon>
        <taxon>Ureibacillus</taxon>
    </lineage>
</organism>
<dbReference type="PIRSF" id="PIRSF038953">
    <property type="entry name" value="SigI"/>
    <property type="match status" value="1"/>
</dbReference>
<dbReference type="NCBIfam" id="TIGR02895">
    <property type="entry name" value="spore_sigI"/>
    <property type="match status" value="1"/>
</dbReference>
<comment type="similarity">
    <text evidence="6">Belongs to the sigma-70 factor family. SigI subfamily.</text>
</comment>
<evidence type="ECO:0000313" key="8">
    <source>
        <dbReference type="EMBL" id="SOC37386.1"/>
    </source>
</evidence>
<dbReference type="InterPro" id="IPR007627">
    <property type="entry name" value="RNA_pol_sigma70_r2"/>
</dbReference>
<evidence type="ECO:0000256" key="4">
    <source>
        <dbReference type="ARBA" id="ARBA00023125"/>
    </source>
</evidence>
<evidence type="ECO:0000256" key="2">
    <source>
        <dbReference type="ARBA" id="ARBA00023015"/>
    </source>
</evidence>
<keyword evidence="1 6" id="KW-0963">Cytoplasm</keyword>
<dbReference type="GO" id="GO:0006352">
    <property type="term" value="P:DNA-templated transcription initiation"/>
    <property type="evidence" value="ECO:0007669"/>
    <property type="project" value="UniProtKB-UniRule"/>
</dbReference>
<keyword evidence="6" id="KW-0346">Stress response</keyword>
<dbReference type="Gene3D" id="1.10.1740.10">
    <property type="match status" value="1"/>
</dbReference>
<dbReference type="Proteomes" id="UP000219252">
    <property type="component" value="Unassembled WGS sequence"/>
</dbReference>
<dbReference type="OrthoDB" id="3190733at2"/>
<dbReference type="HAMAP" id="MF_02064">
    <property type="entry name" value="Sigma70_SigI"/>
    <property type="match status" value="1"/>
</dbReference>
<comment type="function">
    <text evidence="6">Sigma factors are initiation factors that promote the attachment of RNA polymerase to specific initiation sites and are then released.</text>
</comment>
<sequence length="247" mass="29027">MLLSIIQGLFKPKLNITELAKKAKAGNEEVMNDLLSFSKPFMKKTASYICKRPIDEHDEEYSITILGFHEAVMSFNPEENASFQTFAHLIIKRRLIDYIRKETARKDQLLSLEPNEDDSSEQHFLFNEKSIYTYEEKQRSATRKEELLIYRELLSGFNLSFEDLTKTSPKHVDARKTAFHIAQIVADHEEFYNYLLKNKRLPLKEIESLVEVSRKTLERHRKYIIAVVLLLNSDFIYLKDYVKGEII</sequence>
<dbReference type="InterPro" id="IPR013325">
    <property type="entry name" value="RNA_pol_sigma_r2"/>
</dbReference>
<evidence type="ECO:0000313" key="9">
    <source>
        <dbReference type="Proteomes" id="UP000219252"/>
    </source>
</evidence>
<dbReference type="PANTHER" id="PTHR30385:SF6">
    <property type="entry name" value="RNA POLYMERASE SIGMA FACTOR SIGI"/>
    <property type="match status" value="1"/>
</dbReference>
<keyword evidence="4 6" id="KW-0238">DNA-binding</keyword>
<name>A0A285U9Z5_9BACL</name>
<comment type="subunit">
    <text evidence="6">Interacts with RsgI.</text>
</comment>
<dbReference type="InterPro" id="IPR014284">
    <property type="entry name" value="RNA_pol_sigma-70_dom"/>
</dbReference>
<dbReference type="SUPFAM" id="SSF88946">
    <property type="entry name" value="Sigma2 domain of RNA polymerase sigma factors"/>
    <property type="match status" value="1"/>
</dbReference>
<evidence type="ECO:0000256" key="6">
    <source>
        <dbReference type="HAMAP-Rule" id="MF_02064"/>
    </source>
</evidence>
<dbReference type="PANTHER" id="PTHR30385">
    <property type="entry name" value="SIGMA FACTOR F FLAGELLAR"/>
    <property type="match status" value="1"/>
</dbReference>
<dbReference type="Pfam" id="PF04542">
    <property type="entry name" value="Sigma70_r2"/>
    <property type="match status" value="1"/>
</dbReference>
<reference evidence="9" key="1">
    <citation type="submission" date="2017-08" db="EMBL/GenBank/DDBJ databases">
        <authorList>
            <person name="Varghese N."/>
            <person name="Submissions S."/>
        </authorList>
    </citation>
    <scope>NUCLEOTIDE SEQUENCE [LARGE SCALE GENOMIC DNA]</scope>
    <source>
        <strain evidence="9">JC23</strain>
    </source>
</reference>
<feature type="DNA-binding region" description="H-T-H motif" evidence="6">
    <location>
        <begin position="203"/>
        <end position="222"/>
    </location>
</feature>
<keyword evidence="3 6" id="KW-0731">Sigma factor</keyword>
<comment type="activity regulation">
    <text evidence="6">Negatively regulated by the anti-sigma-I factor RsgI.</text>
</comment>
<feature type="domain" description="RNA polymerase sigma-70 region 2" evidence="7">
    <location>
        <begin position="40"/>
        <end position="103"/>
    </location>
</feature>
<keyword evidence="5 6" id="KW-0804">Transcription</keyword>
<accession>A0A285U9Z5</accession>